<evidence type="ECO:0000256" key="1">
    <source>
        <dbReference type="SAM" id="Phobius"/>
    </source>
</evidence>
<feature type="transmembrane region" description="Helical" evidence="1">
    <location>
        <begin position="76"/>
        <end position="95"/>
    </location>
</feature>
<evidence type="ECO:0000313" key="3">
    <source>
        <dbReference type="Proteomes" id="UP000298324"/>
    </source>
</evidence>
<proteinExistence type="predicted"/>
<keyword evidence="3" id="KW-1185">Reference proteome</keyword>
<feature type="transmembrane region" description="Helical" evidence="1">
    <location>
        <begin position="45"/>
        <end position="70"/>
    </location>
</feature>
<keyword evidence="1" id="KW-0812">Transmembrane</keyword>
<dbReference type="EMBL" id="QFGA01000001">
    <property type="protein sequence ID" value="TEB06479.1"/>
    <property type="molecule type" value="Genomic_DNA"/>
</dbReference>
<comment type="caution">
    <text evidence="2">The sequence shown here is derived from an EMBL/GenBank/DDBJ whole genome shotgun (WGS) entry which is preliminary data.</text>
</comment>
<name>A0A4Y7RCJ4_9FIRM</name>
<reference evidence="2 3" key="1">
    <citation type="journal article" date="2018" name="Environ. Microbiol.">
        <title>Novel energy conservation strategies and behaviour of Pelotomaculum schinkii driving syntrophic propionate catabolism.</title>
        <authorList>
            <person name="Hidalgo-Ahumada C.A.P."/>
            <person name="Nobu M.K."/>
            <person name="Narihiro T."/>
            <person name="Tamaki H."/>
            <person name="Liu W.T."/>
            <person name="Kamagata Y."/>
            <person name="Stams A.J.M."/>
            <person name="Imachi H."/>
            <person name="Sousa D.Z."/>
        </authorList>
    </citation>
    <scope>NUCLEOTIDE SEQUENCE [LARGE SCALE GENOMIC DNA]</scope>
    <source>
        <strain evidence="2 3">HH</strain>
    </source>
</reference>
<evidence type="ECO:0000313" key="2">
    <source>
        <dbReference type="EMBL" id="TEB06479.1"/>
    </source>
</evidence>
<protein>
    <recommendedName>
        <fullName evidence="4">EcsC protein family protein</fullName>
    </recommendedName>
</protein>
<evidence type="ECO:0008006" key="4">
    <source>
        <dbReference type="Google" id="ProtNLM"/>
    </source>
</evidence>
<sequence length="211" mass="22807">MVIFNPFDHINKKDIKKRIQKLKKKRSNLSYEELCGLLIKKKSRLCALAGGTTALPGIVPGVGTLVAVVGGTLLDMTAMAFFITELILEVAAVYDRDLDESGTSREAVWVLVSSVGAGAAGSGLTNFTISQLTSNAFKRLVEQALVALGIRASQRSFLRIIPLVGMFIAGGVNYYTCQKVGSFVAKYYSENGYADTWDGQTLDVEVEVKGE</sequence>
<keyword evidence="1" id="KW-0472">Membrane</keyword>
<accession>A0A4Y7RCJ4</accession>
<organism evidence="2 3">
    <name type="scientific">Pelotomaculum schinkii</name>
    <dbReference type="NCBI Taxonomy" id="78350"/>
    <lineage>
        <taxon>Bacteria</taxon>
        <taxon>Bacillati</taxon>
        <taxon>Bacillota</taxon>
        <taxon>Clostridia</taxon>
        <taxon>Eubacteriales</taxon>
        <taxon>Desulfotomaculaceae</taxon>
        <taxon>Pelotomaculum</taxon>
    </lineage>
</organism>
<feature type="transmembrane region" description="Helical" evidence="1">
    <location>
        <begin position="157"/>
        <end position="176"/>
    </location>
</feature>
<dbReference type="Proteomes" id="UP000298324">
    <property type="component" value="Unassembled WGS sequence"/>
</dbReference>
<gene>
    <name evidence="2" type="ORF">Psch_00007</name>
</gene>
<keyword evidence="1" id="KW-1133">Transmembrane helix</keyword>
<dbReference type="AlphaFoldDB" id="A0A4Y7RCJ4"/>
<dbReference type="RefSeq" id="WP_190238733.1">
    <property type="nucleotide sequence ID" value="NZ_QFGA01000001.1"/>
</dbReference>
<feature type="transmembrane region" description="Helical" evidence="1">
    <location>
        <begin position="107"/>
        <end position="129"/>
    </location>
</feature>